<organism evidence="1 2">
    <name type="scientific">Thermococcus camini</name>
    <dbReference type="NCBI Taxonomy" id="2016373"/>
    <lineage>
        <taxon>Archaea</taxon>
        <taxon>Methanobacteriati</taxon>
        <taxon>Methanobacteriota</taxon>
        <taxon>Thermococci</taxon>
        <taxon>Thermococcales</taxon>
        <taxon>Thermococcaceae</taxon>
        <taxon>Thermococcus</taxon>
    </lineage>
</organism>
<name>A0A7G2DA95_9EURY</name>
<proteinExistence type="predicted"/>
<accession>A0A7G2DA95</accession>
<dbReference type="KEGG" id="tcq:TIRI35C_0953"/>
<protein>
    <submittedName>
        <fullName evidence="1">Uncharacterized protein</fullName>
    </submittedName>
</protein>
<dbReference type="AlphaFoldDB" id="A0A7G2DA95"/>
<dbReference type="Proteomes" id="UP000516304">
    <property type="component" value="Chromosome TIRI35C"/>
</dbReference>
<dbReference type="RefSeq" id="WP_188201945.1">
    <property type="nucleotide sequence ID" value="NZ_LR881183.1"/>
</dbReference>
<dbReference type="SUPFAM" id="SSF56784">
    <property type="entry name" value="HAD-like"/>
    <property type="match status" value="1"/>
</dbReference>
<sequence>MRELFKRVKEEFGVEIRNENDMTNAWKLVEMLKEKGWVVYIITARGREQVDAWHPNYGSLYAQFGEIPYFTSVVEGICVTALRVGELEANGTL</sequence>
<reference evidence="1 2" key="1">
    <citation type="submission" date="2020-09" db="EMBL/GenBank/DDBJ databases">
        <authorList>
            <person name="Courtine D."/>
        </authorList>
    </citation>
    <scope>NUCLEOTIDE SEQUENCE [LARGE SCALE GENOMIC DNA]</scope>
    <source>
        <strain evidence="1 2">IRI35c</strain>
    </source>
</reference>
<dbReference type="InterPro" id="IPR036412">
    <property type="entry name" value="HAD-like_sf"/>
</dbReference>
<evidence type="ECO:0000313" key="1">
    <source>
        <dbReference type="EMBL" id="CAD5244107.1"/>
    </source>
</evidence>
<dbReference type="EMBL" id="LR881183">
    <property type="protein sequence ID" value="CAD5244107.1"/>
    <property type="molecule type" value="Genomic_DNA"/>
</dbReference>
<dbReference type="GeneID" id="58918694"/>
<gene>
    <name evidence="1" type="ORF">TIRI35C_0953</name>
</gene>
<keyword evidence="2" id="KW-1185">Reference proteome</keyword>
<evidence type="ECO:0000313" key="2">
    <source>
        <dbReference type="Proteomes" id="UP000516304"/>
    </source>
</evidence>